<name>A0A644T1F1_9ZZZZ</name>
<keyword evidence="1" id="KW-1133">Transmembrane helix</keyword>
<keyword evidence="1" id="KW-0472">Membrane</keyword>
<dbReference type="AlphaFoldDB" id="A0A644T1F1"/>
<comment type="caution">
    <text evidence="2">The sequence shown here is derived from an EMBL/GenBank/DDBJ whole genome shotgun (WGS) entry which is preliminary data.</text>
</comment>
<gene>
    <name evidence="2" type="ORF">SDC9_06247</name>
</gene>
<organism evidence="2">
    <name type="scientific">bioreactor metagenome</name>
    <dbReference type="NCBI Taxonomy" id="1076179"/>
    <lineage>
        <taxon>unclassified sequences</taxon>
        <taxon>metagenomes</taxon>
        <taxon>ecological metagenomes</taxon>
    </lineage>
</organism>
<evidence type="ECO:0000313" key="2">
    <source>
        <dbReference type="EMBL" id="MPL60686.1"/>
    </source>
</evidence>
<accession>A0A644T1F1</accession>
<protein>
    <submittedName>
        <fullName evidence="2">Uncharacterized protein</fullName>
    </submittedName>
</protein>
<proteinExistence type="predicted"/>
<reference evidence="2" key="1">
    <citation type="submission" date="2019-08" db="EMBL/GenBank/DDBJ databases">
        <authorList>
            <person name="Kucharzyk K."/>
            <person name="Murdoch R.W."/>
            <person name="Higgins S."/>
            <person name="Loffler F."/>
        </authorList>
    </citation>
    <scope>NUCLEOTIDE SEQUENCE</scope>
</reference>
<dbReference type="EMBL" id="VSSQ01000012">
    <property type="protein sequence ID" value="MPL60686.1"/>
    <property type="molecule type" value="Genomic_DNA"/>
</dbReference>
<sequence>MHKLRCALGLALIVGILTLITSFLSDIRLWTILYRFVISFILFGVLGYILASTAEKFALPGFKSVNVKGQKVDIISKEESTNENNSADSSKENLFIAFTPDNLERIPKSED</sequence>
<evidence type="ECO:0000256" key="1">
    <source>
        <dbReference type="SAM" id="Phobius"/>
    </source>
</evidence>
<keyword evidence="1" id="KW-0812">Transmembrane</keyword>
<feature type="transmembrane region" description="Helical" evidence="1">
    <location>
        <begin position="32"/>
        <end position="51"/>
    </location>
</feature>